<gene>
    <name evidence="2" type="ORF">Fcan01_28730</name>
</gene>
<evidence type="ECO:0000313" key="2">
    <source>
        <dbReference type="EMBL" id="OXA36505.1"/>
    </source>
</evidence>
<feature type="transmembrane region" description="Helical" evidence="1">
    <location>
        <begin position="140"/>
        <end position="163"/>
    </location>
</feature>
<feature type="transmembrane region" description="Helical" evidence="1">
    <location>
        <begin position="183"/>
        <end position="201"/>
    </location>
</feature>
<dbReference type="Proteomes" id="UP000198287">
    <property type="component" value="Unassembled WGS sequence"/>
</dbReference>
<reference evidence="2 3" key="1">
    <citation type="submission" date="2015-12" db="EMBL/GenBank/DDBJ databases">
        <title>The genome of Folsomia candida.</title>
        <authorList>
            <person name="Faddeeva A."/>
            <person name="Derks M.F."/>
            <person name="Anvar Y."/>
            <person name="Smit S."/>
            <person name="Van Straalen N."/>
            <person name="Roelofs D."/>
        </authorList>
    </citation>
    <scope>NUCLEOTIDE SEQUENCE [LARGE SCALE GENOMIC DNA]</scope>
    <source>
        <strain evidence="2 3">VU population</strain>
        <tissue evidence="2">Whole body</tissue>
    </source>
</reference>
<feature type="transmembrane region" description="Helical" evidence="1">
    <location>
        <begin position="18"/>
        <end position="39"/>
    </location>
</feature>
<keyword evidence="1" id="KW-1133">Transmembrane helix</keyword>
<dbReference type="STRING" id="158441.A0A226CSP0"/>
<organism evidence="2 3">
    <name type="scientific">Folsomia candida</name>
    <name type="common">Springtail</name>
    <dbReference type="NCBI Taxonomy" id="158441"/>
    <lineage>
        <taxon>Eukaryota</taxon>
        <taxon>Metazoa</taxon>
        <taxon>Ecdysozoa</taxon>
        <taxon>Arthropoda</taxon>
        <taxon>Hexapoda</taxon>
        <taxon>Collembola</taxon>
        <taxon>Entomobryomorpha</taxon>
        <taxon>Isotomoidea</taxon>
        <taxon>Isotomidae</taxon>
        <taxon>Proisotominae</taxon>
        <taxon>Folsomia</taxon>
    </lineage>
</organism>
<evidence type="ECO:0000313" key="3">
    <source>
        <dbReference type="Proteomes" id="UP000198287"/>
    </source>
</evidence>
<accession>A0A226CSP0</accession>
<sequence length="268" mass="30868">MDTCWNPNKEKFSYFLDFQLVCQIVILGGAPLTTTLFYIHAPATPIFMHGRLAELGFIYINEQRVNGTWLELGSSCRIDFAELKLLPPVSAWMLMFEMRGPDKYGKKNNTYRSIPALRKVENLIREFVCMQIVHNEMMKIVGLVIFGLHAAFSQLCLYCNFVVIENWNILPRTTKMALGSWSLLVQIIWASVLELCGQFCADSKKTLSSWKLLENVTPREKKLMSKFRKTCRPFKFGQEGMFTIKRLTVLKFLRGIVKETFRAVLALG</sequence>
<proteinExistence type="predicted"/>
<comment type="caution">
    <text evidence="2">The sequence shown here is derived from an EMBL/GenBank/DDBJ whole genome shotgun (WGS) entry which is preliminary data.</text>
</comment>
<keyword evidence="1" id="KW-0472">Membrane</keyword>
<protein>
    <submittedName>
        <fullName evidence="2">Uncharacterized protein</fullName>
    </submittedName>
</protein>
<keyword evidence="3" id="KW-1185">Reference proteome</keyword>
<dbReference type="AlphaFoldDB" id="A0A226CSP0"/>
<keyword evidence="1" id="KW-0812">Transmembrane</keyword>
<name>A0A226CSP0_FOLCA</name>
<dbReference type="EMBL" id="LNIX01000149">
    <property type="protein sequence ID" value="OXA36505.1"/>
    <property type="molecule type" value="Genomic_DNA"/>
</dbReference>
<evidence type="ECO:0000256" key="1">
    <source>
        <dbReference type="SAM" id="Phobius"/>
    </source>
</evidence>